<protein>
    <recommendedName>
        <fullName evidence="3">Minor capsid protein</fullName>
    </recommendedName>
</protein>
<reference evidence="1 2" key="1">
    <citation type="journal article" date="2014" name="Genome Announc.">
        <title>Whole-Genome Sequence of Streptococcus suis Serotype 4 Reference Strain 6407.</title>
        <authorList>
            <person name="Wang K."/>
            <person name="Chen J."/>
            <person name="Yao H."/>
            <person name="Lu C."/>
        </authorList>
    </citation>
    <scope>NUCLEOTIDE SEQUENCE [LARGE SCALE GENOMIC DNA]</scope>
    <source>
        <strain evidence="1">6407</strain>
    </source>
</reference>
<accession>A0A075SGC4</accession>
<proteinExistence type="predicted"/>
<gene>
    <name evidence="1" type="ORF">ID09_04470</name>
</gene>
<dbReference type="Proteomes" id="UP000028185">
    <property type="component" value="Chromosome"/>
</dbReference>
<dbReference type="PATRIC" id="fig|1214179.4.peg.852"/>
<dbReference type="RefSeq" id="WP_024390607.1">
    <property type="nucleotide sequence ID" value="NZ_ALLE01000011.1"/>
</dbReference>
<evidence type="ECO:0008006" key="3">
    <source>
        <dbReference type="Google" id="ProtNLM"/>
    </source>
</evidence>
<dbReference type="AlphaFoldDB" id="A0A075SGC4"/>
<evidence type="ECO:0000313" key="1">
    <source>
        <dbReference type="EMBL" id="AIG43324.1"/>
    </source>
</evidence>
<dbReference type="HOGENOM" id="CLU_170202_0_0_9"/>
<dbReference type="InterPro" id="IPR019612">
    <property type="entry name" value="Minor_capsid_put"/>
</dbReference>
<sequence>MRMPKPPIEMLNETVGYLEYIGEGDYNKREYGDEQTIHHVRIDRSSKYSWNGKSKEIQYKAAVLCYQGVTTPLPNFKEQSILRFDGVDHVIVNVIPNKEPFKDALYSVELEVL</sequence>
<organism evidence="1 2">
    <name type="scientific">Streptococcus suis 6407</name>
    <dbReference type="NCBI Taxonomy" id="1214179"/>
    <lineage>
        <taxon>Bacteria</taxon>
        <taxon>Bacillati</taxon>
        <taxon>Bacillota</taxon>
        <taxon>Bacilli</taxon>
        <taxon>Lactobacillales</taxon>
        <taxon>Streptococcaceae</taxon>
        <taxon>Streptococcus</taxon>
    </lineage>
</organism>
<dbReference type="Pfam" id="PF10665">
    <property type="entry name" value="Minor_capsid_1"/>
    <property type="match status" value="1"/>
</dbReference>
<evidence type="ECO:0000313" key="2">
    <source>
        <dbReference type="Proteomes" id="UP000028185"/>
    </source>
</evidence>
<dbReference type="EMBL" id="CP008921">
    <property type="protein sequence ID" value="AIG43324.1"/>
    <property type="molecule type" value="Genomic_DNA"/>
</dbReference>
<name>A0A075SGC4_STRSU</name>